<evidence type="ECO:0008006" key="9">
    <source>
        <dbReference type="Google" id="ProtNLM"/>
    </source>
</evidence>
<evidence type="ECO:0000256" key="6">
    <source>
        <dbReference type="SAM" id="SignalP"/>
    </source>
</evidence>
<dbReference type="STRING" id="8010.ENSELUP00000014416"/>
<keyword evidence="4" id="KW-0964">Secreted</keyword>
<reference evidence="8" key="1">
    <citation type="journal article" date="2014" name="PLoS ONE">
        <title>The genome and linkage map of the northern pike (Esox lucius): conserved synteny revealed between the salmonid sister group and the Neoteleostei.</title>
        <authorList>
            <person name="Rondeau E.B."/>
            <person name="Minkley D.R."/>
            <person name="Leong J.S."/>
            <person name="Messmer A.M."/>
            <person name="Jantzen J.R."/>
            <person name="von Schalburg K.R."/>
            <person name="Lemon C."/>
            <person name="Bird N.H."/>
            <person name="Koop B.F."/>
        </authorList>
    </citation>
    <scope>NUCLEOTIDE SEQUENCE</scope>
</reference>
<reference evidence="7" key="3">
    <citation type="submission" date="2025-08" db="UniProtKB">
        <authorList>
            <consortium name="Ensembl"/>
        </authorList>
    </citation>
    <scope>IDENTIFICATION</scope>
</reference>
<dbReference type="OMA" id="CTWTSEA"/>
<reference evidence="7" key="4">
    <citation type="submission" date="2025-09" db="UniProtKB">
        <authorList>
            <consortium name="Ensembl"/>
        </authorList>
    </citation>
    <scope>IDENTIFICATION</scope>
</reference>
<keyword evidence="3" id="KW-0202">Cytokine</keyword>
<dbReference type="CTD" id="27189"/>
<dbReference type="Proteomes" id="UP000265140">
    <property type="component" value="Chromosome 19"/>
</dbReference>
<dbReference type="SUPFAM" id="SSF57501">
    <property type="entry name" value="Cystine-knot cytokines"/>
    <property type="match status" value="1"/>
</dbReference>
<keyword evidence="5 6" id="KW-0732">Signal</keyword>
<dbReference type="GeneTree" id="ENSGT00940000166375"/>
<dbReference type="GO" id="GO:0005125">
    <property type="term" value="F:cytokine activity"/>
    <property type="evidence" value="ECO:0007669"/>
    <property type="project" value="UniProtKB-KW"/>
</dbReference>
<proteinExistence type="inferred from homology"/>
<protein>
    <recommendedName>
        <fullName evidence="9">Interleukin-17C</fullName>
    </recommendedName>
</protein>
<dbReference type="InParanoid" id="A0A3P8YE78"/>
<dbReference type="Bgee" id="ENSELUG00000014447">
    <property type="expression patterns" value="Expressed in stomach"/>
</dbReference>
<comment type="similarity">
    <text evidence="2">Belongs to the IL-17 family.</text>
</comment>
<evidence type="ECO:0000256" key="2">
    <source>
        <dbReference type="ARBA" id="ARBA00007236"/>
    </source>
</evidence>
<dbReference type="InterPro" id="IPR020440">
    <property type="entry name" value="IL-17_chr"/>
</dbReference>
<dbReference type="OrthoDB" id="6038945at2759"/>
<evidence type="ECO:0000313" key="8">
    <source>
        <dbReference type="Proteomes" id="UP000265140"/>
    </source>
</evidence>
<dbReference type="RefSeq" id="XP_010882467.1">
    <property type="nucleotide sequence ID" value="XM_010884165.2"/>
</dbReference>
<dbReference type="AlphaFoldDB" id="A0A3P8YE78"/>
<dbReference type="KEGG" id="els:105018603"/>
<keyword evidence="8" id="KW-1185">Reference proteome</keyword>
<dbReference type="Ensembl" id="ENSELUT00000023208.3">
    <property type="protein sequence ID" value="ENSELUP00000014416.1"/>
    <property type="gene ID" value="ENSELUG00000014447.3"/>
</dbReference>
<feature type="signal peptide" evidence="6">
    <location>
        <begin position="1"/>
        <end position="24"/>
    </location>
</feature>
<organism evidence="7 8">
    <name type="scientific">Esox lucius</name>
    <name type="common">Northern pike</name>
    <dbReference type="NCBI Taxonomy" id="8010"/>
    <lineage>
        <taxon>Eukaryota</taxon>
        <taxon>Metazoa</taxon>
        <taxon>Chordata</taxon>
        <taxon>Craniata</taxon>
        <taxon>Vertebrata</taxon>
        <taxon>Euteleostomi</taxon>
        <taxon>Actinopterygii</taxon>
        <taxon>Neopterygii</taxon>
        <taxon>Teleostei</taxon>
        <taxon>Protacanthopterygii</taxon>
        <taxon>Esociformes</taxon>
        <taxon>Esocidae</taxon>
        <taxon>Esox</taxon>
    </lineage>
</organism>
<evidence type="ECO:0000256" key="1">
    <source>
        <dbReference type="ARBA" id="ARBA00004613"/>
    </source>
</evidence>
<dbReference type="Gene3D" id="2.10.90.10">
    <property type="entry name" value="Cystine-knot cytokines"/>
    <property type="match status" value="1"/>
</dbReference>
<dbReference type="PRINTS" id="PR01932">
    <property type="entry name" value="INTRLEUKIN17"/>
</dbReference>
<dbReference type="GO" id="GO:0006954">
    <property type="term" value="P:inflammatory response"/>
    <property type="evidence" value="ECO:0007669"/>
    <property type="project" value="InterPro"/>
</dbReference>
<sequence length="175" mass="20001">MPGLFKIMQTLLLLCIFIGGLSWASEARKLKGCFTAEELESGALKIIRRHRYPTEDELKRLHPNHSEKNCPTSLNARSLDYSHRSVSPWRYRIDSKEGRFPEKIAFAECLCKGCIIINGSGHQAEDHNYNSVPIKQTQMVLEKTKCRNDPSKYSFISLYIEVPIACTCVKYRSST</sequence>
<evidence type="ECO:0000313" key="7">
    <source>
        <dbReference type="Ensembl" id="ENSELUP00000014416.1"/>
    </source>
</evidence>
<name>A0A3P8YE78_ESOLU</name>
<reference evidence="7" key="2">
    <citation type="submission" date="2020-02" db="EMBL/GenBank/DDBJ databases">
        <title>Esox lucius (northern pike) genome, fEsoLuc1, primary haplotype.</title>
        <authorList>
            <person name="Myers G."/>
            <person name="Karagic N."/>
            <person name="Meyer A."/>
            <person name="Pippel M."/>
            <person name="Reichard M."/>
            <person name="Winkler S."/>
            <person name="Tracey A."/>
            <person name="Sims Y."/>
            <person name="Howe K."/>
            <person name="Rhie A."/>
            <person name="Formenti G."/>
            <person name="Durbin R."/>
            <person name="Fedrigo O."/>
            <person name="Jarvis E.D."/>
        </authorList>
    </citation>
    <scope>NUCLEOTIDE SEQUENCE [LARGE SCALE GENOMIC DNA]</scope>
</reference>
<dbReference type="InterPro" id="IPR010345">
    <property type="entry name" value="IL-17_fam"/>
</dbReference>
<dbReference type="GeneID" id="105018603"/>
<feature type="chain" id="PRO_5018323436" description="Interleukin-17C" evidence="6">
    <location>
        <begin position="25"/>
        <end position="175"/>
    </location>
</feature>
<accession>A0A3P8YE78</accession>
<dbReference type="GO" id="GO:0005615">
    <property type="term" value="C:extracellular space"/>
    <property type="evidence" value="ECO:0007669"/>
    <property type="project" value="UniProtKB-KW"/>
</dbReference>
<dbReference type="Pfam" id="PF06083">
    <property type="entry name" value="IL17"/>
    <property type="match status" value="1"/>
</dbReference>
<evidence type="ECO:0000256" key="5">
    <source>
        <dbReference type="ARBA" id="ARBA00022729"/>
    </source>
</evidence>
<dbReference type="InterPro" id="IPR029034">
    <property type="entry name" value="Cystine-knot_cytokine"/>
</dbReference>
<comment type="subcellular location">
    <subcellularLocation>
        <location evidence="1">Secreted</location>
    </subcellularLocation>
</comment>
<evidence type="ECO:0000256" key="3">
    <source>
        <dbReference type="ARBA" id="ARBA00022514"/>
    </source>
</evidence>
<evidence type="ECO:0000256" key="4">
    <source>
        <dbReference type="ARBA" id="ARBA00022525"/>
    </source>
</evidence>